<protein>
    <recommendedName>
        <fullName evidence="1">FRG domain-containing protein</fullName>
    </recommendedName>
</protein>
<accession>A0A919TBL1</accession>
<keyword evidence="3" id="KW-1185">Reference proteome</keyword>
<evidence type="ECO:0000313" key="2">
    <source>
        <dbReference type="EMBL" id="GIM92287.1"/>
    </source>
</evidence>
<name>A0A919TBL1_9ACTN</name>
<reference evidence="2 3" key="1">
    <citation type="submission" date="2021-03" db="EMBL/GenBank/DDBJ databases">
        <title>Whole genome shotgun sequence of Actinoplanes toevensis NBRC 105298.</title>
        <authorList>
            <person name="Komaki H."/>
            <person name="Tamura T."/>
        </authorList>
    </citation>
    <scope>NUCLEOTIDE SEQUENCE [LARGE SCALE GENOMIC DNA]</scope>
    <source>
        <strain evidence="2 3">NBRC 105298</strain>
    </source>
</reference>
<evidence type="ECO:0000313" key="3">
    <source>
        <dbReference type="Proteomes" id="UP000677082"/>
    </source>
</evidence>
<dbReference type="EMBL" id="BOQN01000052">
    <property type="protein sequence ID" value="GIM92287.1"/>
    <property type="molecule type" value="Genomic_DNA"/>
</dbReference>
<dbReference type="InterPro" id="IPR014966">
    <property type="entry name" value="FRG-dom"/>
</dbReference>
<gene>
    <name evidence="2" type="ORF">Ato02nite_040800</name>
</gene>
<comment type="caution">
    <text evidence="2">The sequence shown here is derived from an EMBL/GenBank/DDBJ whole genome shotgun (WGS) entry which is preliminary data.</text>
</comment>
<dbReference type="Pfam" id="PF08867">
    <property type="entry name" value="FRG"/>
    <property type="match status" value="1"/>
</dbReference>
<proteinExistence type="predicted"/>
<feature type="domain" description="FRG" evidence="1">
    <location>
        <begin position="31"/>
        <end position="134"/>
    </location>
</feature>
<dbReference type="Proteomes" id="UP000677082">
    <property type="component" value="Unassembled WGS sequence"/>
</dbReference>
<sequence>MGRRTSIPTMPSSVGSVSDLIDAVNRRQQGDQDILWFRGQRDDRWDVEPSIRRGYTPLDERNFTNRFRSRAAIRYSPAPAYDAHAAWLGLMQHYGLPTRILDWTRSPLVAAYFAVEHRLADMVDSSPGADAVIWVLRPHAMNRIHPDTDVTPSIDAVMCKELLAPAFTDNAAEPNTVMAVMAAETDLRMFVQQGCFTIHSDPTALNRLNRNAEFIEKLTVPAADIAGLAHEVSVCGFREGDIFPDLGHLAQELRHAYPPHGAAATP</sequence>
<dbReference type="SMART" id="SM00901">
    <property type="entry name" value="FRG"/>
    <property type="match status" value="1"/>
</dbReference>
<dbReference type="AlphaFoldDB" id="A0A919TBL1"/>
<organism evidence="2 3">
    <name type="scientific">Paractinoplanes toevensis</name>
    <dbReference type="NCBI Taxonomy" id="571911"/>
    <lineage>
        <taxon>Bacteria</taxon>
        <taxon>Bacillati</taxon>
        <taxon>Actinomycetota</taxon>
        <taxon>Actinomycetes</taxon>
        <taxon>Micromonosporales</taxon>
        <taxon>Micromonosporaceae</taxon>
        <taxon>Paractinoplanes</taxon>
    </lineage>
</organism>
<evidence type="ECO:0000259" key="1">
    <source>
        <dbReference type="SMART" id="SM00901"/>
    </source>
</evidence>